<dbReference type="OrthoDB" id="9807959at2"/>
<evidence type="ECO:0000259" key="1">
    <source>
        <dbReference type="Pfam" id="PF15919"/>
    </source>
</evidence>
<comment type="caution">
    <text evidence="2">The sequence shown here is derived from an EMBL/GenBank/DDBJ whole genome shotgun (WGS) entry which is preliminary data.</text>
</comment>
<gene>
    <name evidence="2" type="ORF">DU506_12195</name>
</gene>
<feature type="domain" description="HicB-like antitoxin of toxin-antitoxin system" evidence="1">
    <location>
        <begin position="3"/>
        <end position="127"/>
    </location>
</feature>
<dbReference type="CDD" id="cd22231">
    <property type="entry name" value="RHH_NikR_HicB-like"/>
    <property type="match status" value="1"/>
</dbReference>
<dbReference type="RefSeq" id="WP_114487187.1">
    <property type="nucleotide sequence ID" value="NZ_CBCSHM010000020.1"/>
</dbReference>
<protein>
    <submittedName>
        <fullName evidence="2">Type II toxin-antitoxin system HicB family antitoxin</fullName>
    </submittedName>
</protein>
<proteinExistence type="predicted"/>
<dbReference type="SUPFAM" id="SSF143100">
    <property type="entry name" value="TTHA1013/TTHA0281-like"/>
    <property type="match status" value="1"/>
</dbReference>
<organism evidence="2 3">
    <name type="scientific">Vreelandella rituensis</name>
    <dbReference type="NCBI Taxonomy" id="2282306"/>
    <lineage>
        <taxon>Bacteria</taxon>
        <taxon>Pseudomonadati</taxon>
        <taxon>Pseudomonadota</taxon>
        <taxon>Gammaproteobacteria</taxon>
        <taxon>Oceanospirillales</taxon>
        <taxon>Halomonadaceae</taxon>
        <taxon>Vreelandella</taxon>
    </lineage>
</organism>
<dbReference type="EMBL" id="QPIJ01000028">
    <property type="protein sequence ID" value="RCV89966.1"/>
    <property type="molecule type" value="Genomic_DNA"/>
</dbReference>
<name>A0A368U023_9GAMM</name>
<dbReference type="InterPro" id="IPR035069">
    <property type="entry name" value="TTHA1013/TTHA0281-like"/>
</dbReference>
<evidence type="ECO:0000313" key="2">
    <source>
        <dbReference type="EMBL" id="RCV89966.1"/>
    </source>
</evidence>
<dbReference type="InterPro" id="IPR031807">
    <property type="entry name" value="HicB-like"/>
</dbReference>
<keyword evidence="3" id="KW-1185">Reference proteome</keyword>
<accession>A0A368U023</accession>
<sequence>MQYPIAIEWGDDKTATGIVFPDIPGAMSAGDTPEEAYDNVIEAAHIVLQDMVARGEPAPKPGKINEHRSNPDFEGWGWGMIDIDLTPYLGKAEKVTVTLPGMVIRQIDEYVALHGVKSRSAFLSNAALEKIQHV</sequence>
<dbReference type="Pfam" id="PF15919">
    <property type="entry name" value="HicB_lk_antitox"/>
    <property type="match status" value="1"/>
</dbReference>
<reference evidence="2 3" key="1">
    <citation type="submission" date="2018-07" db="EMBL/GenBank/DDBJ databases">
        <title>Halomonas rutogse sp. nov., isolated from Lake TangqianCo on Tibetan Plateau.</title>
        <authorList>
            <person name="Lu H."/>
            <person name="Xing P."/>
            <person name="Wu Q."/>
        </authorList>
    </citation>
    <scope>NUCLEOTIDE SEQUENCE [LARGE SCALE GENOMIC DNA]</scope>
    <source>
        <strain evidence="2 3">TQ8S</strain>
    </source>
</reference>
<dbReference type="Gene3D" id="3.30.160.250">
    <property type="match status" value="1"/>
</dbReference>
<evidence type="ECO:0000313" key="3">
    <source>
        <dbReference type="Proteomes" id="UP000253204"/>
    </source>
</evidence>
<dbReference type="Proteomes" id="UP000253204">
    <property type="component" value="Unassembled WGS sequence"/>
</dbReference>
<dbReference type="AlphaFoldDB" id="A0A368U023"/>